<dbReference type="EMBL" id="MABE01000617">
    <property type="protein sequence ID" value="OUS38053.1"/>
    <property type="molecule type" value="Genomic_DNA"/>
</dbReference>
<dbReference type="Gene3D" id="1.25.40.10">
    <property type="entry name" value="Tetratricopeptide repeat domain"/>
    <property type="match status" value="1"/>
</dbReference>
<dbReference type="AlphaFoldDB" id="A0A1Y5HQJ0"/>
<dbReference type="SUPFAM" id="SSF48452">
    <property type="entry name" value="TPR-like"/>
    <property type="match status" value="1"/>
</dbReference>
<gene>
    <name evidence="1" type="ORF">A9R00_10735</name>
</gene>
<dbReference type="Proteomes" id="UP000227088">
    <property type="component" value="Unassembled WGS sequence"/>
</dbReference>
<name>A0A1Y5HQJ0_OLEAN</name>
<evidence type="ECO:0000313" key="1">
    <source>
        <dbReference type="EMBL" id="OUS38053.1"/>
    </source>
</evidence>
<comment type="caution">
    <text evidence="1">The sequence shown here is derived from an EMBL/GenBank/DDBJ whole genome shotgun (WGS) entry which is preliminary data.</text>
</comment>
<protein>
    <recommendedName>
        <fullName evidence="3">Tetratricopeptide repeat protein</fullName>
    </recommendedName>
</protein>
<accession>A0A1Y5HQJ0</accession>
<organism evidence="1 2">
    <name type="scientific">Oleispira antarctica</name>
    <dbReference type="NCBI Taxonomy" id="188908"/>
    <lineage>
        <taxon>Bacteria</taxon>
        <taxon>Pseudomonadati</taxon>
        <taxon>Pseudomonadota</taxon>
        <taxon>Gammaproteobacteria</taxon>
        <taxon>Oceanospirillales</taxon>
        <taxon>Oceanospirillaceae</taxon>
        <taxon>Oleispira</taxon>
    </lineage>
</organism>
<sequence>MFKFLAAKNLKSKPYLQTLSNDWELTTCSGSNFYNQGDYKNAILQFEQALKHAKTGLASGKQRTVFMKYYSLASMNLAHALNTYQKQPQWERVLSDAHFNMLSLMVDDSEPLTFRQEAKTQAEVLLQSLIGYLASVGRNKVADSLEEEFSRLKITNPVG</sequence>
<proteinExistence type="predicted"/>
<dbReference type="InterPro" id="IPR011990">
    <property type="entry name" value="TPR-like_helical_dom_sf"/>
</dbReference>
<reference evidence="2" key="1">
    <citation type="journal article" date="2017" name="Proc. Natl. Acad. Sci. U.S.A.">
        <title>Simulation of Deepwater Horizon oil plume reveals substrate specialization within a complex community of hydrocarbon degraders.</title>
        <authorList>
            <person name="Hu P."/>
            <person name="Dubinsky E.A."/>
            <person name="Probst A.J."/>
            <person name="Wang J."/>
            <person name="Sieber C.M.K."/>
            <person name="Tom L.M."/>
            <person name="Gardinali P."/>
            <person name="Banfield J.F."/>
            <person name="Atlas R.M."/>
            <person name="Andersen G.L."/>
        </authorList>
    </citation>
    <scope>NUCLEOTIDE SEQUENCE [LARGE SCALE GENOMIC DNA]</scope>
</reference>
<evidence type="ECO:0000313" key="2">
    <source>
        <dbReference type="Proteomes" id="UP000227088"/>
    </source>
</evidence>
<evidence type="ECO:0008006" key="3">
    <source>
        <dbReference type="Google" id="ProtNLM"/>
    </source>
</evidence>